<keyword evidence="2" id="KW-1133">Transmembrane helix</keyword>
<accession>A0ABT0GJ25</accession>
<sequence length="554" mass="58706">MSLRWMVRVVLLTCLGWALPAKAEVRAWLDREQVALGETVTLNIEVQGAGVAAPDFSPLDAEFERRGSSSSSQISLVNGQRSATTLFAVSLQPRREGELRVPSILVGGERTPELKIAVGPSPIDTGSGGDVFLEATLGASEVYVQQEVVYSLKLFYALSLWDGQLDAPTGEGLQSVRLGDDLKYQVERAGRRYSVIERRFALIPERSGTLTVEAARFEGTGLERGGYGGLIGSGGIRLSAAGKPLTLEVKPRPAGAEEPWLPAAELQLDSTGESWPAEIRVGEPLSLGLQLRAKGLLPAQLPELELPPIAGAAVYPDQAASRDLSSGEGLAGERFRRFAIVPQKPGTLEIPAVRLPWWDTGEHRQRWAELPARRIEVLPAAGTAAPSDPGAASSGTPADKESFARGPASPAYGLPAWPFMLLSLVLAVGWWLSLRRRALQVSVPAPAAPVEPSAAAPDLKAALREGDAHAISSALQALAPPGYGHSLRAVASALADVAQRDAVLALERHRFAPPGIEPASPVEALRAAFARGPVWRASDAGAGRAASRYPPLYG</sequence>
<proteinExistence type="predicted"/>
<dbReference type="InterPro" id="IPR025738">
    <property type="entry name" value="BatD"/>
</dbReference>
<evidence type="ECO:0000256" key="2">
    <source>
        <dbReference type="SAM" id="Phobius"/>
    </source>
</evidence>
<feature type="region of interest" description="Disordered" evidence="1">
    <location>
        <begin position="382"/>
        <end position="405"/>
    </location>
</feature>
<feature type="compositionally biased region" description="Low complexity" evidence="1">
    <location>
        <begin position="382"/>
        <end position="397"/>
    </location>
</feature>
<keyword evidence="2" id="KW-0812">Transmembrane</keyword>
<evidence type="ECO:0000313" key="3">
    <source>
        <dbReference type="EMBL" id="MCK7594564.1"/>
    </source>
</evidence>
<evidence type="ECO:0000256" key="1">
    <source>
        <dbReference type="SAM" id="MobiDB-lite"/>
    </source>
</evidence>
<keyword evidence="4" id="KW-1185">Reference proteome</keyword>
<comment type="caution">
    <text evidence="3">The sequence shown here is derived from an EMBL/GenBank/DDBJ whole genome shotgun (WGS) entry which is preliminary data.</text>
</comment>
<dbReference type="Pfam" id="PF13584">
    <property type="entry name" value="BatD"/>
    <property type="match status" value="1"/>
</dbReference>
<reference evidence="3" key="1">
    <citation type="submission" date="2022-04" db="EMBL/GenBank/DDBJ databases">
        <title>Lysobacter sp. CAU 1642 isolated from sea sand.</title>
        <authorList>
            <person name="Kim W."/>
        </authorList>
    </citation>
    <scope>NUCLEOTIDE SEQUENCE</scope>
    <source>
        <strain evidence="3">CAU 1642</strain>
    </source>
</reference>
<feature type="transmembrane region" description="Helical" evidence="2">
    <location>
        <begin position="412"/>
        <end position="432"/>
    </location>
</feature>
<dbReference type="RefSeq" id="WP_248210056.1">
    <property type="nucleotide sequence ID" value="NZ_JALNMH010000010.1"/>
</dbReference>
<keyword evidence="2" id="KW-0472">Membrane</keyword>
<dbReference type="Proteomes" id="UP001431449">
    <property type="component" value="Unassembled WGS sequence"/>
</dbReference>
<dbReference type="PANTHER" id="PTHR40940:SF1">
    <property type="entry name" value="PROTEIN BATD"/>
    <property type="match status" value="1"/>
</dbReference>
<gene>
    <name evidence="3" type="ORF">M0G41_12900</name>
</gene>
<dbReference type="EMBL" id="JALNMH010000010">
    <property type="protein sequence ID" value="MCK7594564.1"/>
    <property type="molecule type" value="Genomic_DNA"/>
</dbReference>
<organism evidence="3 4">
    <name type="scientific">Pseudomarimonas salicorniae</name>
    <dbReference type="NCBI Taxonomy" id="2933270"/>
    <lineage>
        <taxon>Bacteria</taxon>
        <taxon>Pseudomonadati</taxon>
        <taxon>Pseudomonadota</taxon>
        <taxon>Gammaproteobacteria</taxon>
        <taxon>Lysobacterales</taxon>
        <taxon>Lysobacteraceae</taxon>
        <taxon>Pseudomarimonas</taxon>
    </lineage>
</organism>
<evidence type="ECO:0000313" key="4">
    <source>
        <dbReference type="Proteomes" id="UP001431449"/>
    </source>
</evidence>
<dbReference type="PANTHER" id="PTHR40940">
    <property type="entry name" value="PROTEIN BATD-RELATED"/>
    <property type="match status" value="1"/>
</dbReference>
<name>A0ABT0GJ25_9GAMM</name>
<protein>
    <submittedName>
        <fullName evidence="3">BatD family protein</fullName>
    </submittedName>
</protein>